<evidence type="ECO:0000256" key="3">
    <source>
        <dbReference type="ARBA" id="ARBA00023015"/>
    </source>
</evidence>
<dbReference type="PROSITE" id="PS50112">
    <property type="entry name" value="PAS"/>
    <property type="match status" value="1"/>
</dbReference>
<dbReference type="Pfam" id="PF00989">
    <property type="entry name" value="PAS"/>
    <property type="match status" value="1"/>
</dbReference>
<comment type="subcellular location">
    <subcellularLocation>
        <location evidence="1">Nucleus</location>
    </subcellularLocation>
</comment>
<dbReference type="EMBL" id="NCKU01008693">
    <property type="protein sequence ID" value="RWS01746.1"/>
    <property type="molecule type" value="Genomic_DNA"/>
</dbReference>
<evidence type="ECO:0000256" key="4">
    <source>
        <dbReference type="ARBA" id="ARBA00023163"/>
    </source>
</evidence>
<dbReference type="GO" id="GO:0000977">
    <property type="term" value="F:RNA polymerase II transcription regulatory region sequence-specific DNA binding"/>
    <property type="evidence" value="ECO:0007669"/>
    <property type="project" value="TreeGrafter"/>
</dbReference>
<dbReference type="PANTHER" id="PTHR23043:SF17">
    <property type="entry name" value="PROTEIN SIMILAR"/>
    <property type="match status" value="1"/>
</dbReference>
<sequence length="141" mass="16191">MANCLPIAANVTRHMDKASIMRLSIAYMKQKQVLQHLPVKDGEVIYVSETIEDYLGLKQLDIIGNSIYDYVHPCDHKEMKDAFNAKHSKLNHAEINDENEITFVTRIKCTFTEKGKCINLKSAAYKVYYDPKIISNRLNIV</sequence>
<organism evidence="7 8">
    <name type="scientific">Dinothrombium tinctorium</name>
    <dbReference type="NCBI Taxonomy" id="1965070"/>
    <lineage>
        <taxon>Eukaryota</taxon>
        <taxon>Metazoa</taxon>
        <taxon>Ecdysozoa</taxon>
        <taxon>Arthropoda</taxon>
        <taxon>Chelicerata</taxon>
        <taxon>Arachnida</taxon>
        <taxon>Acari</taxon>
        <taxon>Acariformes</taxon>
        <taxon>Trombidiformes</taxon>
        <taxon>Prostigmata</taxon>
        <taxon>Anystina</taxon>
        <taxon>Parasitengona</taxon>
        <taxon>Trombidioidea</taxon>
        <taxon>Trombidiidae</taxon>
        <taxon>Dinothrombium</taxon>
    </lineage>
</organism>
<evidence type="ECO:0000256" key="1">
    <source>
        <dbReference type="ARBA" id="ARBA00004123"/>
    </source>
</evidence>
<accession>A0A3S3NZH7</accession>
<dbReference type="SMART" id="SM00091">
    <property type="entry name" value="PAS"/>
    <property type="match status" value="1"/>
</dbReference>
<keyword evidence="4" id="KW-0804">Transcription</keyword>
<dbReference type="InterPro" id="IPR011598">
    <property type="entry name" value="bHLH_dom"/>
</dbReference>
<evidence type="ECO:0000259" key="6">
    <source>
        <dbReference type="PROSITE" id="PS50112"/>
    </source>
</evidence>
<dbReference type="GO" id="GO:0005634">
    <property type="term" value="C:nucleus"/>
    <property type="evidence" value="ECO:0007669"/>
    <property type="project" value="UniProtKB-SubCell"/>
</dbReference>
<gene>
    <name evidence="7" type="ORF">B4U79_10866</name>
</gene>
<feature type="domain" description="PAS" evidence="6">
    <location>
        <begin position="41"/>
        <end position="84"/>
    </location>
</feature>
<evidence type="ECO:0000256" key="2">
    <source>
        <dbReference type="ARBA" id="ARBA00022737"/>
    </source>
</evidence>
<keyword evidence="8" id="KW-1185">Reference proteome</keyword>
<dbReference type="InterPro" id="IPR035965">
    <property type="entry name" value="PAS-like_dom_sf"/>
</dbReference>
<keyword evidence="5" id="KW-0539">Nucleus</keyword>
<dbReference type="Pfam" id="PF23171">
    <property type="entry name" value="bHLH_HIF1A"/>
    <property type="match status" value="1"/>
</dbReference>
<dbReference type="CDD" id="cd00130">
    <property type="entry name" value="PAS"/>
    <property type="match status" value="1"/>
</dbReference>
<dbReference type="AlphaFoldDB" id="A0A3S3NZH7"/>
<dbReference type="InterPro" id="IPR013767">
    <property type="entry name" value="PAS_fold"/>
</dbReference>
<keyword evidence="3" id="KW-0805">Transcription regulation</keyword>
<evidence type="ECO:0000313" key="8">
    <source>
        <dbReference type="Proteomes" id="UP000285301"/>
    </source>
</evidence>
<dbReference type="InterPro" id="IPR000014">
    <property type="entry name" value="PAS"/>
</dbReference>
<dbReference type="GO" id="GO:0045944">
    <property type="term" value="P:positive regulation of transcription by RNA polymerase II"/>
    <property type="evidence" value="ECO:0007669"/>
    <property type="project" value="UniProtKB-ARBA"/>
</dbReference>
<dbReference type="STRING" id="1965070.A0A3S3NZH7"/>
<evidence type="ECO:0000256" key="5">
    <source>
        <dbReference type="ARBA" id="ARBA00023242"/>
    </source>
</evidence>
<name>A0A3S3NZH7_9ACAR</name>
<dbReference type="OrthoDB" id="6021714at2759"/>
<proteinExistence type="predicted"/>
<dbReference type="PANTHER" id="PTHR23043">
    <property type="entry name" value="HYPOXIA-INDUCIBLE FACTOR 1 ALPHA"/>
    <property type="match status" value="1"/>
</dbReference>
<protein>
    <submittedName>
        <fullName evidence="7">Hypoxia-inducible factor 3-alpha-like isoform X1</fullName>
    </submittedName>
</protein>
<dbReference type="SUPFAM" id="SSF55785">
    <property type="entry name" value="PYP-like sensor domain (PAS domain)"/>
    <property type="match status" value="1"/>
</dbReference>
<dbReference type="Gene3D" id="3.30.450.20">
    <property type="entry name" value="PAS domain"/>
    <property type="match status" value="1"/>
</dbReference>
<dbReference type="GO" id="GO:0046983">
    <property type="term" value="F:protein dimerization activity"/>
    <property type="evidence" value="ECO:0007669"/>
    <property type="project" value="InterPro"/>
</dbReference>
<dbReference type="Proteomes" id="UP000285301">
    <property type="component" value="Unassembled WGS sequence"/>
</dbReference>
<dbReference type="GO" id="GO:0000981">
    <property type="term" value="F:DNA-binding transcription factor activity, RNA polymerase II-specific"/>
    <property type="evidence" value="ECO:0007669"/>
    <property type="project" value="TreeGrafter"/>
</dbReference>
<evidence type="ECO:0000313" key="7">
    <source>
        <dbReference type="EMBL" id="RWS01746.1"/>
    </source>
</evidence>
<reference evidence="7 8" key="1">
    <citation type="journal article" date="2018" name="Gigascience">
        <title>Genomes of trombidid mites reveal novel predicted allergens and laterally-transferred genes associated with secondary metabolism.</title>
        <authorList>
            <person name="Dong X."/>
            <person name="Chaisiri K."/>
            <person name="Xia D."/>
            <person name="Armstrong S.D."/>
            <person name="Fang Y."/>
            <person name="Donnelly M.J."/>
            <person name="Kadowaki T."/>
            <person name="McGarry J.W."/>
            <person name="Darby A.C."/>
            <person name="Makepeace B.L."/>
        </authorList>
    </citation>
    <scope>NUCLEOTIDE SEQUENCE [LARGE SCALE GENOMIC DNA]</scope>
    <source>
        <strain evidence="7">UoL-WK</strain>
    </source>
</reference>
<keyword evidence="2" id="KW-0677">Repeat</keyword>
<comment type="caution">
    <text evidence="7">The sequence shown here is derived from an EMBL/GenBank/DDBJ whole genome shotgun (WGS) entry which is preliminary data.</text>
</comment>